<evidence type="ECO:0000313" key="1">
    <source>
        <dbReference type="EMBL" id="SHI83875.1"/>
    </source>
</evidence>
<organism evidence="1 2">
    <name type="scientific">Arenibacter nanhaiticus</name>
    <dbReference type="NCBI Taxonomy" id="558155"/>
    <lineage>
        <taxon>Bacteria</taxon>
        <taxon>Pseudomonadati</taxon>
        <taxon>Bacteroidota</taxon>
        <taxon>Flavobacteriia</taxon>
        <taxon>Flavobacteriales</taxon>
        <taxon>Flavobacteriaceae</taxon>
        <taxon>Arenibacter</taxon>
    </lineage>
</organism>
<dbReference type="Pfam" id="PF14060">
    <property type="entry name" value="DUF4252"/>
    <property type="match status" value="1"/>
</dbReference>
<name>A0A1M6EEI5_9FLAO</name>
<sequence>MKKQLVFLILLLVPAYIFCQDIFDKYEDNNDVTFVVMQPKMFQMLGKMSISTEDPEAQEFFALVNSITSFKVITTESAAISKDIDSWVTKRLGNSSYEELMRVRDGASNVKFYVKEGKDKDHVKELLMFVTGLKDREELKDVDMNGRKVETVLLSLTGDIDLRKIATLTDKMDLPGGKQLGKAAEKKQRQ</sequence>
<evidence type="ECO:0008006" key="3">
    <source>
        <dbReference type="Google" id="ProtNLM"/>
    </source>
</evidence>
<accession>A0A1M6EEI5</accession>
<dbReference type="RefSeq" id="WP_072763739.1">
    <property type="nucleotide sequence ID" value="NZ_FQYX01000006.1"/>
</dbReference>
<dbReference type="Proteomes" id="UP000184231">
    <property type="component" value="Unassembled WGS sequence"/>
</dbReference>
<proteinExistence type="predicted"/>
<dbReference type="AlphaFoldDB" id="A0A1M6EEI5"/>
<dbReference type="InterPro" id="IPR025348">
    <property type="entry name" value="DUF4252"/>
</dbReference>
<dbReference type="OrthoDB" id="705638at2"/>
<gene>
    <name evidence="1" type="ORF">SAMN04487911_106129</name>
</gene>
<reference evidence="1 2" key="1">
    <citation type="submission" date="2016-11" db="EMBL/GenBank/DDBJ databases">
        <authorList>
            <person name="Jaros S."/>
            <person name="Januszkiewicz K."/>
            <person name="Wedrychowicz H."/>
        </authorList>
    </citation>
    <scope>NUCLEOTIDE SEQUENCE [LARGE SCALE GENOMIC DNA]</scope>
    <source>
        <strain evidence="1 2">CGMCC 1.8863</strain>
    </source>
</reference>
<dbReference type="EMBL" id="FQYX01000006">
    <property type="protein sequence ID" value="SHI83875.1"/>
    <property type="molecule type" value="Genomic_DNA"/>
</dbReference>
<dbReference type="STRING" id="558155.SAMN04487911_106129"/>
<evidence type="ECO:0000313" key="2">
    <source>
        <dbReference type="Proteomes" id="UP000184231"/>
    </source>
</evidence>
<keyword evidence="2" id="KW-1185">Reference proteome</keyword>
<protein>
    <recommendedName>
        <fullName evidence="3">DUF4252 domain-containing protein</fullName>
    </recommendedName>
</protein>